<gene>
    <name evidence="1" type="ORF">QGN29_02395</name>
</gene>
<dbReference type="RefSeq" id="WP_310799066.1">
    <property type="nucleotide sequence ID" value="NZ_CP123872.1"/>
</dbReference>
<name>A0AA52HA39_9PROT</name>
<accession>A0AA52HA39</accession>
<dbReference type="Pfam" id="PF08889">
    <property type="entry name" value="WbqC"/>
    <property type="match status" value="1"/>
</dbReference>
<evidence type="ECO:0000313" key="2">
    <source>
        <dbReference type="Proteomes" id="UP001268683"/>
    </source>
</evidence>
<dbReference type="InterPro" id="IPR014985">
    <property type="entry name" value="WbqC"/>
</dbReference>
<proteinExistence type="predicted"/>
<protein>
    <submittedName>
        <fullName evidence="1">WbqC family protein</fullName>
    </submittedName>
</protein>
<dbReference type="KEGG" id="tmk:QGN29_02395"/>
<dbReference type="Proteomes" id="UP001268683">
    <property type="component" value="Chromosome"/>
</dbReference>
<keyword evidence="2" id="KW-1185">Reference proteome</keyword>
<evidence type="ECO:0000313" key="1">
    <source>
        <dbReference type="EMBL" id="WND03217.1"/>
    </source>
</evidence>
<dbReference type="EMBL" id="CP123872">
    <property type="protein sequence ID" value="WND03217.1"/>
    <property type="molecule type" value="Genomic_DNA"/>
</dbReference>
<sequence length="234" mass="26889">MSTIAIMQPYLFPYIGYYHLLAAAETFVFYDDVNFMKGSYINRNQILTKNGPLRFTLSLDGAGSNKLINEISLSNRKDKCLTQIENSYRRAPYFEEAFALVQRCYNSEKRQLSDFLFTSIKTLSDALGLETKILRSTELEYNRDLKGQDKVIELCKMLAAETYVNAIGGKDLYDHESFNKKGLQLNFINPVQEAYTQYLSSEDFVPYMSIIDTLMFCGIEKTASMIKKNYTLEA</sequence>
<reference evidence="1" key="1">
    <citation type="submission" date="2023-04" db="EMBL/GenBank/DDBJ databases">
        <title>Complete genome sequence of Temperatibacter marinus.</title>
        <authorList>
            <person name="Rong J.-C."/>
            <person name="Yi M.-L."/>
            <person name="Zhao Q."/>
        </authorList>
    </citation>
    <scope>NUCLEOTIDE SEQUENCE</scope>
    <source>
        <strain evidence="1">NBRC 110045</strain>
    </source>
</reference>
<dbReference type="AlphaFoldDB" id="A0AA52HA39"/>
<organism evidence="1 2">
    <name type="scientific">Temperatibacter marinus</name>
    <dbReference type="NCBI Taxonomy" id="1456591"/>
    <lineage>
        <taxon>Bacteria</taxon>
        <taxon>Pseudomonadati</taxon>
        <taxon>Pseudomonadota</taxon>
        <taxon>Alphaproteobacteria</taxon>
        <taxon>Kordiimonadales</taxon>
        <taxon>Temperatibacteraceae</taxon>
        <taxon>Temperatibacter</taxon>
    </lineage>
</organism>